<proteinExistence type="predicted"/>
<dbReference type="OrthoDB" id="6141057at2759"/>
<evidence type="ECO:0000313" key="2">
    <source>
        <dbReference type="EMBL" id="KAJ7385990.1"/>
    </source>
</evidence>
<feature type="region of interest" description="Disordered" evidence="1">
    <location>
        <begin position="137"/>
        <end position="157"/>
    </location>
</feature>
<name>A0A9W9ZR93_9CNID</name>
<reference evidence="2" key="1">
    <citation type="submission" date="2023-01" db="EMBL/GenBank/DDBJ databases">
        <title>Genome assembly of the deep-sea coral Lophelia pertusa.</title>
        <authorList>
            <person name="Herrera S."/>
            <person name="Cordes E."/>
        </authorList>
    </citation>
    <scope>NUCLEOTIDE SEQUENCE</scope>
    <source>
        <strain evidence="2">USNM1676648</strain>
        <tissue evidence="2">Polyp</tissue>
    </source>
</reference>
<evidence type="ECO:0000313" key="3">
    <source>
        <dbReference type="Proteomes" id="UP001163046"/>
    </source>
</evidence>
<dbReference type="Proteomes" id="UP001163046">
    <property type="component" value="Unassembled WGS sequence"/>
</dbReference>
<dbReference type="EMBL" id="MU825878">
    <property type="protein sequence ID" value="KAJ7385990.1"/>
    <property type="molecule type" value="Genomic_DNA"/>
</dbReference>
<organism evidence="2 3">
    <name type="scientific">Desmophyllum pertusum</name>
    <dbReference type="NCBI Taxonomy" id="174260"/>
    <lineage>
        <taxon>Eukaryota</taxon>
        <taxon>Metazoa</taxon>
        <taxon>Cnidaria</taxon>
        <taxon>Anthozoa</taxon>
        <taxon>Hexacorallia</taxon>
        <taxon>Scleractinia</taxon>
        <taxon>Caryophylliina</taxon>
        <taxon>Caryophylliidae</taxon>
        <taxon>Desmophyllum</taxon>
    </lineage>
</organism>
<sequence>MSKVCAHRTHLKDNLIAIFKSDYSSEVTSFKVINERGEVDIGDGLGVTRDVIATFWQQFFASASVGDKEKVPCFNMTTKKMLITILTVMAIVAEWLVGEYLPYPIQETAVKFESLGDAEEAYNINYFDDDVFPSQQDVISSTPQHNDPGASRQAESP</sequence>
<gene>
    <name evidence="2" type="ORF">OS493_012323</name>
</gene>
<dbReference type="AlphaFoldDB" id="A0A9W9ZR93"/>
<keyword evidence="3" id="KW-1185">Reference proteome</keyword>
<comment type="caution">
    <text evidence="2">The sequence shown here is derived from an EMBL/GenBank/DDBJ whole genome shotgun (WGS) entry which is preliminary data.</text>
</comment>
<evidence type="ECO:0000256" key="1">
    <source>
        <dbReference type="SAM" id="MobiDB-lite"/>
    </source>
</evidence>
<protein>
    <submittedName>
        <fullName evidence="2">Uncharacterized protein</fullName>
    </submittedName>
</protein>
<accession>A0A9W9ZR93</accession>